<dbReference type="InterPro" id="IPR059179">
    <property type="entry name" value="MLKL-like_MCAfunc"/>
</dbReference>
<dbReference type="CDD" id="cd21037">
    <property type="entry name" value="MLKL_NTD"/>
    <property type="match status" value="2"/>
</dbReference>
<dbReference type="PANTHER" id="PTHR19959">
    <property type="entry name" value="KINESIN LIGHT CHAIN"/>
    <property type="match status" value="1"/>
</dbReference>
<dbReference type="OrthoDB" id="3038309at2759"/>
<feature type="region of interest" description="Disordered" evidence="1">
    <location>
        <begin position="1341"/>
        <end position="1392"/>
    </location>
</feature>
<gene>
    <name evidence="3" type="ORF">BS47DRAFT_1387488</name>
</gene>
<dbReference type="Proteomes" id="UP000886523">
    <property type="component" value="Unassembled WGS sequence"/>
</dbReference>
<protein>
    <recommendedName>
        <fullName evidence="2">Anaphase-promoting complex subunit 5 domain-containing protein</fullName>
    </recommendedName>
</protein>
<dbReference type="InterPro" id="IPR019734">
    <property type="entry name" value="TPR_rpt"/>
</dbReference>
<dbReference type="InterPro" id="IPR011990">
    <property type="entry name" value="TPR-like_helical_dom_sf"/>
</dbReference>
<dbReference type="Gene3D" id="1.25.40.10">
    <property type="entry name" value="Tetratricopeptide repeat domain"/>
    <property type="match status" value="9"/>
</dbReference>
<feature type="compositionally biased region" description="Low complexity" evidence="1">
    <location>
        <begin position="21"/>
        <end position="33"/>
    </location>
</feature>
<dbReference type="GO" id="GO:0007166">
    <property type="term" value="P:cell surface receptor signaling pathway"/>
    <property type="evidence" value="ECO:0007669"/>
    <property type="project" value="InterPro"/>
</dbReference>
<dbReference type="Gene3D" id="1.20.930.20">
    <property type="entry name" value="Adaptor protein Cbl, N-terminal domain"/>
    <property type="match status" value="2"/>
</dbReference>
<evidence type="ECO:0000256" key="1">
    <source>
        <dbReference type="SAM" id="MobiDB-lite"/>
    </source>
</evidence>
<keyword evidence="4" id="KW-1185">Reference proteome</keyword>
<proteinExistence type="predicted"/>
<reference evidence="3" key="1">
    <citation type="journal article" date="2020" name="Nat. Commun.">
        <title>Large-scale genome sequencing of mycorrhizal fungi provides insights into the early evolution of symbiotic traits.</title>
        <authorList>
            <person name="Miyauchi S."/>
            <person name="Kiss E."/>
            <person name="Kuo A."/>
            <person name="Drula E."/>
            <person name="Kohler A."/>
            <person name="Sanchez-Garcia M."/>
            <person name="Morin E."/>
            <person name="Andreopoulos B."/>
            <person name="Barry K.W."/>
            <person name="Bonito G."/>
            <person name="Buee M."/>
            <person name="Carver A."/>
            <person name="Chen C."/>
            <person name="Cichocki N."/>
            <person name="Clum A."/>
            <person name="Culley D."/>
            <person name="Crous P.W."/>
            <person name="Fauchery L."/>
            <person name="Girlanda M."/>
            <person name="Hayes R.D."/>
            <person name="Keri Z."/>
            <person name="LaButti K."/>
            <person name="Lipzen A."/>
            <person name="Lombard V."/>
            <person name="Magnuson J."/>
            <person name="Maillard F."/>
            <person name="Murat C."/>
            <person name="Nolan M."/>
            <person name="Ohm R.A."/>
            <person name="Pangilinan J."/>
            <person name="Pereira M.F."/>
            <person name="Perotto S."/>
            <person name="Peter M."/>
            <person name="Pfister S."/>
            <person name="Riley R."/>
            <person name="Sitrit Y."/>
            <person name="Stielow J.B."/>
            <person name="Szollosi G."/>
            <person name="Zifcakova L."/>
            <person name="Stursova M."/>
            <person name="Spatafora J.W."/>
            <person name="Tedersoo L."/>
            <person name="Vaario L.M."/>
            <person name="Yamada A."/>
            <person name="Yan M."/>
            <person name="Wang P."/>
            <person name="Xu J."/>
            <person name="Bruns T."/>
            <person name="Baldrian P."/>
            <person name="Vilgalys R."/>
            <person name="Dunand C."/>
            <person name="Henrissat B."/>
            <person name="Grigoriev I.V."/>
            <person name="Hibbett D."/>
            <person name="Nagy L.G."/>
            <person name="Martin F.M."/>
        </authorList>
    </citation>
    <scope>NUCLEOTIDE SEQUENCE</scope>
    <source>
        <strain evidence="3">UP504</strain>
    </source>
</reference>
<evidence type="ECO:0000313" key="3">
    <source>
        <dbReference type="EMBL" id="KAF9520146.1"/>
    </source>
</evidence>
<name>A0A9P6DZ39_9AGAM</name>
<feature type="compositionally biased region" description="Low complexity" evidence="1">
    <location>
        <begin position="48"/>
        <end position="59"/>
    </location>
</feature>
<feature type="compositionally biased region" description="Polar residues" evidence="1">
    <location>
        <begin position="77"/>
        <end position="90"/>
    </location>
</feature>
<dbReference type="SMART" id="SM00028">
    <property type="entry name" value="TPR"/>
    <property type="match status" value="9"/>
</dbReference>
<organism evidence="3 4">
    <name type="scientific">Hydnum rufescens UP504</name>
    <dbReference type="NCBI Taxonomy" id="1448309"/>
    <lineage>
        <taxon>Eukaryota</taxon>
        <taxon>Fungi</taxon>
        <taxon>Dikarya</taxon>
        <taxon>Basidiomycota</taxon>
        <taxon>Agaricomycotina</taxon>
        <taxon>Agaricomycetes</taxon>
        <taxon>Cantharellales</taxon>
        <taxon>Hydnaceae</taxon>
        <taxon>Hydnum</taxon>
    </lineage>
</organism>
<feature type="region of interest" description="Disordered" evidence="1">
    <location>
        <begin position="19"/>
        <end position="99"/>
    </location>
</feature>
<feature type="domain" description="Anaphase-promoting complex subunit 5" evidence="2">
    <location>
        <begin position="1926"/>
        <end position="1952"/>
    </location>
</feature>
<dbReference type="EMBL" id="MU128913">
    <property type="protein sequence ID" value="KAF9520146.1"/>
    <property type="molecule type" value="Genomic_DNA"/>
</dbReference>
<feature type="compositionally biased region" description="Pro residues" evidence="1">
    <location>
        <begin position="1136"/>
        <end position="1150"/>
    </location>
</feature>
<dbReference type="Pfam" id="PF13374">
    <property type="entry name" value="TPR_10"/>
    <property type="match status" value="7"/>
</dbReference>
<evidence type="ECO:0000313" key="4">
    <source>
        <dbReference type="Proteomes" id="UP000886523"/>
    </source>
</evidence>
<feature type="domain" description="Anaphase-promoting complex subunit 5" evidence="2">
    <location>
        <begin position="740"/>
        <end position="759"/>
    </location>
</feature>
<sequence length="2344" mass="259596">MSTILSAEVLDSLSRVVFEAPRLSSPRRSMPPTRGRRFWKSPRPRDPSPSSQPRDSIPSVSTSTFAAQRTSPDDSSRSQPTYSPTRSQPTYPDYPHDHAGSRLDSALALASIRVHIPALPGALVGPVTQVLDVLAEISEVVKTMREGKRDCDHLLFRVTMFLDSFVNELKASNVPIPDGSPTAVRLFALKSNLKAIKTDVKRWSEFGPLDRYLKRDEIKTGLLMHGENLTDCLNIYHLMASVRTSTLADSIEKIVFPGPSVLLTRREEGEPSPSALQTVTLQNLQDFLQRPAGRVVFEQIAEALRDRLEEAELGTILTRTDPRSPAMTLVETGHNHPISDLAARISELTVKVDSILPDLAVPTETQERSIGWRSDWPQSEDPAHQLGETVSTTLELLNELHNTAEAKLNVATLADKMSQLSLNLSDLGLWDEAFEVQTTAVILHRAGQDVSGLAASLTELSRVLLRLGRHDEALREAEEATRLYLSLVPGRPEIFRPDLASSFIALSACRSECGLHEDALTAIEQAVGTYRSLRKRGLEVIEEAMRIYRQLAAYRPNMFRPYLARSLNNLSARLSESGRHVEALGASEEALMIHRPLAAYRPNDALEASEEAVSIYRPLAADRPNVFRANFARSVHNFAARLSEFAVDRPDVFRSLLALSLGDLSVRLSGFGHREEALKASEEVVGIYRLLVADRPEAFRSDLARSLGNFSMCLSKLGRHHKALRRVRRLWRFTGRNLTQFGRREEALRANEEAVNIYRSLVADRPVFRSDLADSLRSLSARLSEIGRREEALIATKEALGIYRPLATDRPDVFRPDLARSLGNFSVYLSEFGRHREALEACEEAVNIYRPLAVELPDAFRPDLARSIGNLSGGLSEFGRYADALDASEEAIEFTATSLSLFQNLTVMRNAVKASEESVGHYRLLAGRSTECVSTRSCQLSGQSLCVSFGNWRQASARCLRPHLARSLGNLLHPSLEIGRDKDALEKNEEAENIYRPLVANRPNRYEDSVGSAIEEAMEIYLPRLQVDRPSVFISDLRTLTLHRLRNKFMRRIPARRVIQEPARPNHPVFATSFSRGSHTPLLSLVAGRSEIFSPILPLLHRLSACRSECGLHEGALTQLKQAAGPLSHTAILSLPGPPLPPPRPHPSPDLPVGSQPTYPPSRPQPPYPDYLHDHAGTGWNSALAAASIRVHIPALPGILVGPVTQVLDVASEISEIVKTMRDGKEGCVRLLFRVMMFLDSFVNELKGSNVPIPGGSPTAIRLFALKSHLKAIKTDVKRWSQLGPFDRFLKREEIKIGLLMHGENLTDCLNIHHLVASMRASNLADRIETIMFPGPSASALMTRREDGQDPLGLSSGASPSTPSSVASPSAMPRSATLRSAAPPSAALSSAPPSVTLQSVQDFFQSPVGQTLFQQIAVAVQARLEDVGLRATPAPPDSRSPTMTVLRTGQDHDVSDLTTQISELTVKVDSILPDISVPTENQERSIGWRTHWPQSGDPADQFRETVSTTLELLNELHNTAQAELDVATLADKMSQLSLNLSDLGLWDEAFEVQSTAVTLHRTGQDVSGLSASLTELSRALLRLGRQDEALRKAEEAIRLYLYLSLVADRPEVFRPDLASSFIALSACRSECGLHEEALTAIEQAVEIYRSLVKEQPDVFRPHLARSLENLAIDLLEFGDRKKGLEVIEEAVSIYRLLAAYRPKMFRPYLARSLNNLSTRLSESGRHLEAFGASEEALTIHRPLAADRPNVFRPHLARSLDNFSTDLSQFGRHEEAIKTSEEAVGIYRPLAANQPHVFRAHLARSLHNLSVRLWDFGRRQEALQNSEEAVSIYRPLADVRPDVFRPLLARSLGDLSIRLSGFGPADRPEAFRFDLARSLGNFSIYLSDLGRHTKALRASEEAVEIYRPLATGLPDVFLSDLAHCLGHLATHLTQFDPREEALKANEEAVNIYRPLAADRPVFRSDFADSLHSLSIRLSGIGRREETLKTTEEALAIYRTLATDQPDVFLPYLARSLGNFSLYLSEFGRHREALGACEEAMSIYRPLAVDLPNAFQPDLARQISNLSARLTEFGRHADALEASEEAMRLYRSLAEGRPDVFRPDLARCLGNLSVSLSEFSRLQEAIKASEESVGLYRLLVIDRPDVFRPDLANSLGNLSVFLLELGRREAALKVSEETESIYRPLAADRPDVFRPHLARSAGNLSVHLSLFGRHKEALEKNEEAVNIYRSLAADRPDAFPSNLANSLSNVSRRLSELGRHEEALAAIEEALSIYRPLAADRPSIFNSKLARSLSNLFHVLSNLGQRPAVFAKAFASALSRLSRCHLGMGQHEEALRAQTEADGLGL</sequence>
<dbReference type="InterPro" id="IPR036537">
    <property type="entry name" value="Adaptor_Cbl_N_dom_sf"/>
</dbReference>
<dbReference type="InterPro" id="IPR026000">
    <property type="entry name" value="Apc5_dom"/>
</dbReference>
<feature type="compositionally biased region" description="Low complexity" evidence="1">
    <location>
        <begin position="1355"/>
        <end position="1392"/>
    </location>
</feature>
<feature type="region of interest" description="Disordered" evidence="1">
    <location>
        <begin position="1131"/>
        <end position="1171"/>
    </location>
</feature>
<accession>A0A9P6DZ39</accession>
<dbReference type="PANTHER" id="PTHR19959:SF119">
    <property type="entry name" value="FUNGAL LIPASE-LIKE DOMAIN-CONTAINING PROTEIN"/>
    <property type="match status" value="1"/>
</dbReference>
<evidence type="ECO:0000259" key="2">
    <source>
        <dbReference type="Pfam" id="PF12862"/>
    </source>
</evidence>
<dbReference type="Pfam" id="PF12862">
    <property type="entry name" value="ANAPC5"/>
    <property type="match status" value="2"/>
</dbReference>
<feature type="compositionally biased region" description="Pro residues" evidence="1">
    <location>
        <begin position="1158"/>
        <end position="1169"/>
    </location>
</feature>
<comment type="caution">
    <text evidence="3">The sequence shown here is derived from an EMBL/GenBank/DDBJ whole genome shotgun (WGS) entry which is preliminary data.</text>
</comment>
<feature type="compositionally biased region" description="Polar residues" evidence="1">
    <location>
        <begin position="60"/>
        <end position="70"/>
    </location>
</feature>
<dbReference type="SUPFAM" id="SSF48452">
    <property type="entry name" value="TPR-like"/>
    <property type="match status" value="6"/>
</dbReference>